<evidence type="ECO:0000256" key="3">
    <source>
        <dbReference type="ARBA" id="ARBA00022485"/>
    </source>
</evidence>
<dbReference type="Pfam" id="PF10589">
    <property type="entry name" value="NADH_4Fe-4S"/>
    <property type="match status" value="1"/>
</dbReference>
<dbReference type="InterPro" id="IPR019575">
    <property type="entry name" value="Nuop51_4Fe4S-bd"/>
</dbReference>
<dbReference type="InterPro" id="IPR001949">
    <property type="entry name" value="NADH-UbQ_OxRdtase_51kDa_CS"/>
</dbReference>
<keyword evidence="5" id="KW-0408">Iron</keyword>
<comment type="cofactor">
    <cofactor evidence="1">
        <name>FMN</name>
        <dbReference type="ChEBI" id="CHEBI:58210"/>
    </cofactor>
</comment>
<proteinExistence type="inferred from homology"/>
<dbReference type="InterPro" id="IPR011538">
    <property type="entry name" value="Nuo51_FMN-bd"/>
</dbReference>
<feature type="domain" description="NADH-ubiquinone oxidoreductase 51kDa subunit iron-sulphur binding" evidence="8">
    <location>
        <begin position="494"/>
        <end position="539"/>
    </location>
</feature>
<name>D5BNQ9_PUNMI</name>
<evidence type="ECO:0000256" key="4">
    <source>
        <dbReference type="ARBA" id="ARBA00022723"/>
    </source>
</evidence>
<dbReference type="Gene3D" id="3.10.20.600">
    <property type="match status" value="1"/>
</dbReference>
<dbReference type="PROSITE" id="PS00644">
    <property type="entry name" value="COMPLEX1_51K_1"/>
    <property type="match status" value="1"/>
</dbReference>
<accession>D5BNQ9</accession>
<dbReference type="eggNOG" id="COG1905">
    <property type="taxonomic scope" value="Bacteria"/>
</dbReference>
<dbReference type="PROSITE" id="PS00645">
    <property type="entry name" value="COMPLEX1_51K_2"/>
    <property type="match status" value="1"/>
</dbReference>
<keyword evidence="4" id="KW-0479">Metal-binding</keyword>
<feature type="region of interest" description="Disordered" evidence="7">
    <location>
        <begin position="1"/>
        <end position="32"/>
    </location>
</feature>
<dbReference type="PANTHER" id="PTHR43578">
    <property type="entry name" value="NADH-QUINONE OXIDOREDUCTASE SUBUNIT F"/>
    <property type="match status" value="1"/>
</dbReference>
<protein>
    <submittedName>
        <fullName evidence="9">Respiratory-chain NADH dehydrogenase domain, 51 kDa subunit</fullName>
    </submittedName>
</protein>
<keyword evidence="3" id="KW-0004">4Fe-4S</keyword>
<dbReference type="Gene3D" id="1.10.10.1590">
    <property type="entry name" value="NADH-quinone oxidoreductase subunit E"/>
    <property type="match status" value="1"/>
</dbReference>
<dbReference type="SUPFAM" id="SSF52833">
    <property type="entry name" value="Thioredoxin-like"/>
    <property type="match status" value="1"/>
</dbReference>
<reference evidence="9 10" key="1">
    <citation type="journal article" date="2010" name="J. Bacteriol.">
        <title>Complete genome sequence of "Candidatus Puniceispirillum marinum" IMCC1322, a representative of the SAR116 clade in the Alphaproteobacteria.</title>
        <authorList>
            <person name="Oh H.M."/>
            <person name="Kwon K.K."/>
            <person name="Kang I."/>
            <person name="Kang S.G."/>
            <person name="Lee J.H."/>
            <person name="Kim S.J."/>
            <person name="Cho J.C."/>
        </authorList>
    </citation>
    <scope>NUCLEOTIDE SEQUENCE [LARGE SCALE GENOMIC DNA]</scope>
    <source>
        <strain evidence="9 10">IMCC1322</strain>
    </source>
</reference>
<dbReference type="Gene3D" id="3.40.30.10">
    <property type="entry name" value="Glutaredoxin"/>
    <property type="match status" value="1"/>
</dbReference>
<sequence>MDNLPNTGRDKSDDFSSAGTPSRGKGRYKPKGRMLDPVALDEVRALLGNISPTRDMLIEYLHMIQDSEKHLSARHLAALAHIMRIPMAEVWEVASFYDHFDLVKEDETAPPLCTVRVCTSLSCMMAGGETMLEKLQPYASDKVRFVPAPCIGACDKAPAAAVGHKLVEHASFEALKAVEEDGHPEIPATARRFDDYVADGGYSLLKALLAGEKTAEDVLSVLDNTALRGLGGAGFPTGRKWRIVSGQPGPRLMAVNGDEGEPGTFKDRLYLSNDPHRMIEGILIATKVVGIDACYIYMRDEYPEIIALLKEELAAVEAAGLTDHTELHLRRGAGAYICGEESAMIESIEGKRGLPRHRPPFVAEKGIFDRPTLVNNVETLYWIRDIVEQGADWFNNQGKDGHPGPRSYSVSGRVAKPGVIVAPAGSTVEELIALCGGMADGHSFKGYLPGGASGGILPASKSDIPLDFGGKLAEEGCFVGSHAVVVLSDQDNMWDAATNLLKFFAHESCGQCTPCRNGTEKAVTLMQSANPDVNLLGELSIAMGDASICGLGQAASNPLTSVMKHFPEDIVK</sequence>
<dbReference type="SUPFAM" id="SSF142019">
    <property type="entry name" value="Nqo1 FMN-binding domain-like"/>
    <property type="match status" value="1"/>
</dbReference>
<dbReference type="GO" id="GO:0051539">
    <property type="term" value="F:4 iron, 4 sulfur cluster binding"/>
    <property type="evidence" value="ECO:0007669"/>
    <property type="project" value="UniProtKB-KW"/>
</dbReference>
<evidence type="ECO:0000259" key="8">
    <source>
        <dbReference type="SMART" id="SM00928"/>
    </source>
</evidence>
<dbReference type="PANTHER" id="PTHR43578:SF3">
    <property type="entry name" value="NADH-QUINONE OXIDOREDUCTASE SUBUNIT F"/>
    <property type="match status" value="1"/>
</dbReference>
<dbReference type="RefSeq" id="WP_013044956.1">
    <property type="nucleotide sequence ID" value="NC_014010.1"/>
</dbReference>
<dbReference type="SUPFAM" id="SSF142984">
    <property type="entry name" value="Nqo1 middle domain-like"/>
    <property type="match status" value="1"/>
</dbReference>
<dbReference type="SUPFAM" id="SSF140490">
    <property type="entry name" value="Nqo1C-terminal domain-like"/>
    <property type="match status" value="1"/>
</dbReference>
<dbReference type="KEGG" id="apb:SAR116_0083"/>
<dbReference type="Pfam" id="PF01257">
    <property type="entry name" value="2Fe-2S_thioredx"/>
    <property type="match status" value="1"/>
</dbReference>
<dbReference type="Gene3D" id="3.40.50.11540">
    <property type="entry name" value="NADH-ubiquinone oxidoreductase 51kDa subunit"/>
    <property type="match status" value="1"/>
</dbReference>
<gene>
    <name evidence="9" type="ordered locus">SAR116_0083</name>
</gene>
<keyword evidence="6" id="KW-0411">Iron-sulfur</keyword>
<comment type="similarity">
    <text evidence="2">Belongs to the complex I 51 kDa subunit family.</text>
</comment>
<dbReference type="Pfam" id="PF01512">
    <property type="entry name" value="Complex1_51K"/>
    <property type="match status" value="1"/>
</dbReference>
<dbReference type="InterPro" id="IPR041921">
    <property type="entry name" value="NuoE_N"/>
</dbReference>
<dbReference type="SMART" id="SM00928">
    <property type="entry name" value="NADH_4Fe-4S"/>
    <property type="match status" value="1"/>
</dbReference>
<dbReference type="Pfam" id="PF10531">
    <property type="entry name" value="SLBB"/>
    <property type="match status" value="1"/>
</dbReference>
<evidence type="ECO:0000313" key="10">
    <source>
        <dbReference type="Proteomes" id="UP000007460"/>
    </source>
</evidence>
<evidence type="ECO:0000256" key="1">
    <source>
        <dbReference type="ARBA" id="ARBA00001917"/>
    </source>
</evidence>
<dbReference type="HOGENOM" id="CLU_014881_3_1_5"/>
<dbReference type="STRING" id="488538.SAR116_0083"/>
<evidence type="ECO:0000256" key="2">
    <source>
        <dbReference type="ARBA" id="ARBA00007523"/>
    </source>
</evidence>
<keyword evidence="10" id="KW-1185">Reference proteome</keyword>
<dbReference type="InterPro" id="IPR019554">
    <property type="entry name" value="Soluble_ligand-bd"/>
</dbReference>
<dbReference type="FunFam" id="3.10.20.600:FF:000006">
    <property type="entry name" value="Formate dehydrogenase, beta subunit"/>
    <property type="match status" value="1"/>
</dbReference>
<dbReference type="Gene3D" id="1.20.1440.230">
    <property type="entry name" value="NADH-ubiquinone oxidoreductase 51kDa subunit, iron-sulphur binding domain"/>
    <property type="match status" value="1"/>
</dbReference>
<dbReference type="InterPro" id="IPR037207">
    <property type="entry name" value="Nuop51_4Fe4S-bd_sf"/>
</dbReference>
<evidence type="ECO:0000256" key="5">
    <source>
        <dbReference type="ARBA" id="ARBA00023004"/>
    </source>
</evidence>
<dbReference type="GO" id="GO:0008137">
    <property type="term" value="F:NADH dehydrogenase (ubiquinone) activity"/>
    <property type="evidence" value="ECO:0007669"/>
    <property type="project" value="InterPro"/>
</dbReference>
<dbReference type="GO" id="GO:0010181">
    <property type="term" value="F:FMN binding"/>
    <property type="evidence" value="ECO:0007669"/>
    <property type="project" value="InterPro"/>
</dbReference>
<dbReference type="InterPro" id="IPR036249">
    <property type="entry name" value="Thioredoxin-like_sf"/>
</dbReference>
<dbReference type="EMBL" id="CP001751">
    <property type="protein sequence ID" value="ADE38326.1"/>
    <property type="molecule type" value="Genomic_DNA"/>
</dbReference>
<dbReference type="eggNOG" id="COG1894">
    <property type="taxonomic scope" value="Bacteria"/>
</dbReference>
<dbReference type="InterPro" id="IPR037225">
    <property type="entry name" value="Nuo51_FMN-bd_sf"/>
</dbReference>
<dbReference type="GO" id="GO:0046872">
    <property type="term" value="F:metal ion binding"/>
    <property type="evidence" value="ECO:0007669"/>
    <property type="project" value="UniProtKB-KW"/>
</dbReference>
<dbReference type="AlphaFoldDB" id="D5BNQ9"/>
<dbReference type="Proteomes" id="UP000007460">
    <property type="component" value="Chromosome"/>
</dbReference>
<evidence type="ECO:0000256" key="7">
    <source>
        <dbReference type="SAM" id="MobiDB-lite"/>
    </source>
</evidence>
<organism evidence="9 10">
    <name type="scientific">Puniceispirillum marinum (strain IMCC1322)</name>
    <dbReference type="NCBI Taxonomy" id="488538"/>
    <lineage>
        <taxon>Bacteria</taxon>
        <taxon>Pseudomonadati</taxon>
        <taxon>Pseudomonadota</taxon>
        <taxon>Alphaproteobacteria</taxon>
        <taxon>Candidatus Puniceispirillales</taxon>
        <taxon>Candidatus Puniceispirillaceae</taxon>
        <taxon>Candidatus Puniceispirillum</taxon>
    </lineage>
</organism>
<evidence type="ECO:0000256" key="6">
    <source>
        <dbReference type="ARBA" id="ARBA00023014"/>
    </source>
</evidence>
<evidence type="ECO:0000313" key="9">
    <source>
        <dbReference type="EMBL" id="ADE38326.1"/>
    </source>
</evidence>